<comment type="similarity">
    <text evidence="2">Belongs to the GILT family.</text>
</comment>
<dbReference type="OrthoDB" id="958254at2759"/>
<accession>A0A9N9T4Z1</accession>
<evidence type="ECO:0000313" key="7">
    <source>
        <dbReference type="EMBL" id="CAG9835893.1"/>
    </source>
</evidence>
<evidence type="ECO:0000256" key="2">
    <source>
        <dbReference type="ARBA" id="ARBA00005679"/>
    </source>
</evidence>
<comment type="subcellular location">
    <subcellularLocation>
        <location evidence="1">Secreted</location>
    </subcellularLocation>
</comment>
<dbReference type="PANTHER" id="PTHR13234:SF8">
    <property type="entry name" value="GAMMA-INTERFERON-INDUCIBLE LYSOSOMAL THIOL REDUCTASE"/>
    <property type="match status" value="1"/>
</dbReference>
<dbReference type="AlphaFoldDB" id="A0A9N9T4Z1"/>
<evidence type="ECO:0000256" key="4">
    <source>
        <dbReference type="ARBA" id="ARBA00022729"/>
    </source>
</evidence>
<dbReference type="PANTHER" id="PTHR13234">
    <property type="entry name" value="GAMMA-INTERFERON INDUCIBLE LYSOSOMAL THIOL REDUCTASE GILT"/>
    <property type="match status" value="1"/>
</dbReference>
<gene>
    <name evidence="7" type="ORF">DIABBA_LOCUS9044</name>
</gene>
<dbReference type="InterPro" id="IPR036249">
    <property type="entry name" value="Thioredoxin-like_sf"/>
</dbReference>
<feature type="chain" id="PRO_5040492410" description="Gamma-interferon-inducible lysosomal thiol reductase" evidence="6">
    <location>
        <begin position="19"/>
        <end position="230"/>
    </location>
</feature>
<keyword evidence="4 6" id="KW-0732">Signal</keyword>
<protein>
    <recommendedName>
        <fullName evidence="9">Gamma-interferon-inducible lysosomal thiol reductase</fullName>
    </recommendedName>
</protein>
<dbReference type="InterPro" id="IPR004911">
    <property type="entry name" value="Interferon-induced_GILT"/>
</dbReference>
<reference evidence="7" key="1">
    <citation type="submission" date="2022-01" db="EMBL/GenBank/DDBJ databases">
        <authorList>
            <person name="King R."/>
        </authorList>
    </citation>
    <scope>NUCLEOTIDE SEQUENCE</scope>
</reference>
<dbReference type="SUPFAM" id="SSF52833">
    <property type="entry name" value="Thioredoxin-like"/>
    <property type="match status" value="1"/>
</dbReference>
<proteinExistence type="inferred from homology"/>
<sequence>MFLSKVVLFLAAAVCVSCNGQEADLTLTLFYEGLCPGCHQFILTQLYPSYEKLAGSLKLDLVPFGWSHSSRSDDGKITFTCQHGDEECFINRVHACVLDQNPSSVDYVNFIYHHLSATDERDLNEQEVLEVAKKWLPSSVSWDKVNSCYEGERGTELLLAYEDRQSKLDPKLPWVPNIRFNGVYDSDIEEQAWFNLVPTVCSLLKENKPDICNDQVKHFHPKMIKNIKKC</sequence>
<evidence type="ECO:0000256" key="5">
    <source>
        <dbReference type="ARBA" id="ARBA00023180"/>
    </source>
</evidence>
<dbReference type="GO" id="GO:0005576">
    <property type="term" value="C:extracellular region"/>
    <property type="evidence" value="ECO:0007669"/>
    <property type="project" value="UniProtKB-SubCell"/>
</dbReference>
<feature type="signal peptide" evidence="6">
    <location>
        <begin position="1"/>
        <end position="18"/>
    </location>
</feature>
<evidence type="ECO:0000313" key="8">
    <source>
        <dbReference type="Proteomes" id="UP001153709"/>
    </source>
</evidence>
<name>A0A9N9T4Z1_DIABA</name>
<keyword evidence="5" id="KW-0325">Glycoprotein</keyword>
<evidence type="ECO:0000256" key="1">
    <source>
        <dbReference type="ARBA" id="ARBA00004613"/>
    </source>
</evidence>
<evidence type="ECO:0008006" key="9">
    <source>
        <dbReference type="Google" id="ProtNLM"/>
    </source>
</evidence>
<dbReference type="Gene3D" id="3.40.30.10">
    <property type="entry name" value="Glutaredoxin"/>
    <property type="match status" value="1"/>
</dbReference>
<keyword evidence="8" id="KW-1185">Reference proteome</keyword>
<organism evidence="7 8">
    <name type="scientific">Diabrotica balteata</name>
    <name type="common">Banded cucumber beetle</name>
    <dbReference type="NCBI Taxonomy" id="107213"/>
    <lineage>
        <taxon>Eukaryota</taxon>
        <taxon>Metazoa</taxon>
        <taxon>Ecdysozoa</taxon>
        <taxon>Arthropoda</taxon>
        <taxon>Hexapoda</taxon>
        <taxon>Insecta</taxon>
        <taxon>Pterygota</taxon>
        <taxon>Neoptera</taxon>
        <taxon>Endopterygota</taxon>
        <taxon>Coleoptera</taxon>
        <taxon>Polyphaga</taxon>
        <taxon>Cucujiformia</taxon>
        <taxon>Chrysomeloidea</taxon>
        <taxon>Chrysomelidae</taxon>
        <taxon>Galerucinae</taxon>
        <taxon>Diabroticina</taxon>
        <taxon>Diabroticites</taxon>
        <taxon>Diabrotica</taxon>
    </lineage>
</organism>
<dbReference type="Pfam" id="PF03227">
    <property type="entry name" value="GILT"/>
    <property type="match status" value="1"/>
</dbReference>
<evidence type="ECO:0000256" key="3">
    <source>
        <dbReference type="ARBA" id="ARBA00022525"/>
    </source>
</evidence>
<evidence type="ECO:0000256" key="6">
    <source>
        <dbReference type="SAM" id="SignalP"/>
    </source>
</evidence>
<dbReference type="EMBL" id="OU898281">
    <property type="protein sequence ID" value="CAG9835893.1"/>
    <property type="molecule type" value="Genomic_DNA"/>
</dbReference>
<keyword evidence="3" id="KW-0964">Secreted</keyword>
<dbReference type="GO" id="GO:0016671">
    <property type="term" value="F:oxidoreductase activity, acting on a sulfur group of donors, disulfide as acceptor"/>
    <property type="evidence" value="ECO:0007669"/>
    <property type="project" value="InterPro"/>
</dbReference>
<dbReference type="Proteomes" id="UP001153709">
    <property type="component" value="Chromosome 6"/>
</dbReference>